<reference evidence="1" key="2">
    <citation type="submission" date="2020-09" db="EMBL/GenBank/DDBJ databases">
        <authorList>
            <person name="Sun Q."/>
            <person name="Zhou Y."/>
        </authorList>
    </citation>
    <scope>NUCLEOTIDE SEQUENCE</scope>
    <source>
        <strain evidence="1">CGMCC 1.15762</strain>
    </source>
</reference>
<name>A0A8J2ZI76_9RHOB</name>
<evidence type="ECO:0000313" key="2">
    <source>
        <dbReference type="Proteomes" id="UP000617145"/>
    </source>
</evidence>
<proteinExistence type="predicted"/>
<dbReference type="Proteomes" id="UP000617145">
    <property type="component" value="Unassembled WGS sequence"/>
</dbReference>
<reference evidence="1" key="1">
    <citation type="journal article" date="2014" name="Int. J. Syst. Evol. Microbiol.">
        <title>Complete genome sequence of Corynebacterium casei LMG S-19264T (=DSM 44701T), isolated from a smear-ripened cheese.</title>
        <authorList>
            <consortium name="US DOE Joint Genome Institute (JGI-PGF)"/>
            <person name="Walter F."/>
            <person name="Albersmeier A."/>
            <person name="Kalinowski J."/>
            <person name="Ruckert C."/>
        </authorList>
    </citation>
    <scope>NUCLEOTIDE SEQUENCE</scope>
    <source>
        <strain evidence="1">CGMCC 1.15762</strain>
    </source>
</reference>
<accession>A0A8J2ZI76</accession>
<comment type="caution">
    <text evidence="1">The sequence shown here is derived from an EMBL/GenBank/DDBJ whole genome shotgun (WGS) entry which is preliminary data.</text>
</comment>
<evidence type="ECO:0000313" key="1">
    <source>
        <dbReference type="EMBL" id="GGG65520.1"/>
    </source>
</evidence>
<gene>
    <name evidence="1" type="ORF">GCM10011415_10410</name>
</gene>
<sequence>MPPFLNLPDEAAYRAHYEATYVRSRITTHHGIPVYFQKDKFDHAFYEATNRDGVKNQFSMPRAQRMNWIATTLNAPAADWYQGWIKPRKQYDPSRSVAVAFGDFVVVLRFSAKHNGDLKANFVTCYDADNSIGKIRQSPAWTLQDCRNALGV</sequence>
<dbReference type="EMBL" id="BMJV01000001">
    <property type="protein sequence ID" value="GGG65520.1"/>
    <property type="molecule type" value="Genomic_DNA"/>
</dbReference>
<keyword evidence="2" id="KW-1185">Reference proteome</keyword>
<protein>
    <submittedName>
        <fullName evidence="1">Uncharacterized protein</fullName>
    </submittedName>
</protein>
<dbReference type="AlphaFoldDB" id="A0A8J2ZI76"/>
<dbReference type="RefSeq" id="WP_188789106.1">
    <property type="nucleotide sequence ID" value="NZ_BMJV01000001.1"/>
</dbReference>
<organism evidence="1 2">
    <name type="scientific">Salipiger pallidus</name>
    <dbReference type="NCBI Taxonomy" id="1775170"/>
    <lineage>
        <taxon>Bacteria</taxon>
        <taxon>Pseudomonadati</taxon>
        <taxon>Pseudomonadota</taxon>
        <taxon>Alphaproteobacteria</taxon>
        <taxon>Rhodobacterales</taxon>
        <taxon>Roseobacteraceae</taxon>
        <taxon>Salipiger</taxon>
    </lineage>
</organism>